<evidence type="ECO:0000313" key="3">
    <source>
        <dbReference type="Proteomes" id="UP000025227"/>
    </source>
</evidence>
<organism evidence="3 4">
    <name type="scientific">Haemonchus contortus</name>
    <name type="common">Barber pole worm</name>
    <dbReference type="NCBI Taxonomy" id="6289"/>
    <lineage>
        <taxon>Eukaryota</taxon>
        <taxon>Metazoa</taxon>
        <taxon>Ecdysozoa</taxon>
        <taxon>Nematoda</taxon>
        <taxon>Chromadorea</taxon>
        <taxon>Rhabditida</taxon>
        <taxon>Rhabditina</taxon>
        <taxon>Rhabditomorpha</taxon>
        <taxon>Strongyloidea</taxon>
        <taxon>Trichostrongylidae</taxon>
        <taxon>Haemonchus</taxon>
    </lineage>
</organism>
<dbReference type="Proteomes" id="UP000025227">
    <property type="component" value="Unplaced"/>
</dbReference>
<evidence type="ECO:0000259" key="2">
    <source>
        <dbReference type="Pfam" id="PF20478"/>
    </source>
</evidence>
<accession>A0A7I4YL88</accession>
<dbReference type="AlphaFoldDB" id="A0A7I4YL88"/>
<feature type="domain" description="P2X purinoreceptor 7 intracellular" evidence="2">
    <location>
        <begin position="46"/>
        <end position="79"/>
    </location>
</feature>
<evidence type="ECO:0000313" key="4">
    <source>
        <dbReference type="WBParaSite" id="HCON_00116980-00001"/>
    </source>
</evidence>
<dbReference type="InterPro" id="IPR046815">
    <property type="entry name" value="P2RX7_C"/>
</dbReference>
<sequence>MSSDQGIPCPVVMEDPDPDEVLRLRKIGEEKVARKRARSFCLLLSKDLPSSRVSTTEWCSCGSCVSFTTVHENVCCRETLVNNGAGGHGYENEAVRRLRKKVKESEHCIVHHPSFNKIALDREVLRVMIEQMRLEKKKCKRHEVDDNRCFRYCAYRSFVIWCYGHLGIRRGFELPACVRGAIMKEFPPASGSYVEGQSSNGSIDCDDEEWRGSFV</sequence>
<evidence type="ECO:0000256" key="1">
    <source>
        <dbReference type="SAM" id="MobiDB-lite"/>
    </source>
</evidence>
<dbReference type="PANTHER" id="PTHR36981">
    <property type="entry name" value="ZGC:195170"/>
    <property type="match status" value="1"/>
</dbReference>
<keyword evidence="3" id="KW-1185">Reference proteome</keyword>
<feature type="region of interest" description="Disordered" evidence="1">
    <location>
        <begin position="193"/>
        <end position="215"/>
    </location>
</feature>
<reference evidence="4" key="1">
    <citation type="submission" date="2020-12" db="UniProtKB">
        <authorList>
            <consortium name="WormBaseParasite"/>
        </authorList>
    </citation>
    <scope>IDENTIFICATION</scope>
    <source>
        <strain evidence="4">MHco3</strain>
    </source>
</reference>
<dbReference type="WBParaSite" id="HCON_00116980-00001">
    <property type="protein sequence ID" value="HCON_00116980-00001"/>
    <property type="gene ID" value="HCON_00116980"/>
</dbReference>
<dbReference type="Pfam" id="PF20478">
    <property type="entry name" value="P2RX7_C"/>
    <property type="match status" value="2"/>
</dbReference>
<feature type="domain" description="P2X purinoreceptor 7 intracellular" evidence="2">
    <location>
        <begin position="105"/>
        <end position="193"/>
    </location>
</feature>
<dbReference type="PANTHER" id="PTHR36981:SF1">
    <property type="entry name" value="P2X PURINORECEPTOR 7 INTRACELLULAR DOMAIN-CONTAINING PROTEIN"/>
    <property type="match status" value="1"/>
</dbReference>
<dbReference type="OrthoDB" id="5789114at2759"/>
<name>A0A7I4YL88_HAECO</name>
<proteinExistence type="predicted"/>
<protein>
    <submittedName>
        <fullName evidence="4">P2X purinoreceptor 7 intracellular domain-containing protein</fullName>
    </submittedName>
</protein>